<organism evidence="13 14">
    <name type="scientific">Desulfofundulus thermobenzoicus</name>
    <dbReference type="NCBI Taxonomy" id="29376"/>
    <lineage>
        <taxon>Bacteria</taxon>
        <taxon>Bacillati</taxon>
        <taxon>Bacillota</taxon>
        <taxon>Clostridia</taxon>
        <taxon>Eubacteriales</taxon>
        <taxon>Peptococcaceae</taxon>
        <taxon>Desulfofundulus</taxon>
    </lineage>
</organism>
<dbReference type="HAMAP" id="MF_00165">
    <property type="entry name" value="Thymidylate_kinase"/>
    <property type="match status" value="1"/>
</dbReference>
<dbReference type="InterPro" id="IPR039430">
    <property type="entry name" value="Thymidylate_kin-like_dom"/>
</dbReference>
<dbReference type="EMBL" id="WHYR01000027">
    <property type="protein sequence ID" value="MQL52682.1"/>
    <property type="molecule type" value="Genomic_DNA"/>
</dbReference>
<keyword evidence="4 11" id="KW-0808">Transferase</keyword>
<comment type="catalytic activity">
    <reaction evidence="9 11">
        <text>dTMP + ATP = dTDP + ADP</text>
        <dbReference type="Rhea" id="RHEA:13517"/>
        <dbReference type="ChEBI" id="CHEBI:30616"/>
        <dbReference type="ChEBI" id="CHEBI:58369"/>
        <dbReference type="ChEBI" id="CHEBI:63528"/>
        <dbReference type="ChEBI" id="CHEBI:456216"/>
        <dbReference type="EC" id="2.7.4.9"/>
    </reaction>
</comment>
<dbReference type="GO" id="GO:0006235">
    <property type="term" value="P:dTTP biosynthetic process"/>
    <property type="evidence" value="ECO:0007669"/>
    <property type="project" value="UniProtKB-UniRule"/>
</dbReference>
<accession>A0A6N7IRK7</accession>
<dbReference type="GO" id="GO:0005829">
    <property type="term" value="C:cytosol"/>
    <property type="evidence" value="ECO:0007669"/>
    <property type="project" value="TreeGrafter"/>
</dbReference>
<evidence type="ECO:0000256" key="3">
    <source>
        <dbReference type="ARBA" id="ARBA00017144"/>
    </source>
</evidence>
<comment type="caution">
    <text evidence="13">The sequence shown here is derived from an EMBL/GenBank/DDBJ whole genome shotgun (WGS) entry which is preliminary data.</text>
</comment>
<comment type="similarity">
    <text evidence="1 11">Belongs to the thymidylate kinase family.</text>
</comment>
<feature type="binding site" evidence="11">
    <location>
        <begin position="10"/>
        <end position="17"/>
    </location>
    <ligand>
        <name>ATP</name>
        <dbReference type="ChEBI" id="CHEBI:30616"/>
    </ligand>
</feature>
<dbReference type="EC" id="2.7.4.9" evidence="2 11"/>
<evidence type="ECO:0000256" key="1">
    <source>
        <dbReference type="ARBA" id="ARBA00009776"/>
    </source>
</evidence>
<dbReference type="PANTHER" id="PTHR10344">
    <property type="entry name" value="THYMIDYLATE KINASE"/>
    <property type="match status" value="1"/>
</dbReference>
<dbReference type="GO" id="GO:0006227">
    <property type="term" value="P:dUDP biosynthetic process"/>
    <property type="evidence" value="ECO:0007669"/>
    <property type="project" value="TreeGrafter"/>
</dbReference>
<keyword evidence="5 11" id="KW-0545">Nucleotide biosynthesis</keyword>
<dbReference type="NCBIfam" id="TIGR00041">
    <property type="entry name" value="DTMP_kinase"/>
    <property type="match status" value="1"/>
</dbReference>
<dbReference type="PANTHER" id="PTHR10344:SF4">
    <property type="entry name" value="UMP-CMP KINASE 2, MITOCHONDRIAL"/>
    <property type="match status" value="1"/>
</dbReference>
<reference evidence="13 14" key="1">
    <citation type="submission" date="2019-10" db="EMBL/GenBank/DDBJ databases">
        <title>Comparative genomics of sulfur disproportionating microorganisms.</title>
        <authorList>
            <person name="Ward L.M."/>
            <person name="Bertran E."/>
            <person name="Johnston D."/>
        </authorList>
    </citation>
    <scope>NUCLEOTIDE SEQUENCE [LARGE SCALE GENOMIC DNA]</scope>
    <source>
        <strain evidence="13 14">DSM 14055</strain>
    </source>
</reference>
<dbReference type="CDD" id="cd01672">
    <property type="entry name" value="TMPK"/>
    <property type="match status" value="1"/>
</dbReference>
<dbReference type="Gene3D" id="3.40.50.300">
    <property type="entry name" value="P-loop containing nucleotide triphosphate hydrolases"/>
    <property type="match status" value="1"/>
</dbReference>
<comment type="function">
    <text evidence="10 11">Phosphorylation of dTMP to form dTDP in both de novo and salvage pathways of dTTP synthesis.</text>
</comment>
<dbReference type="FunFam" id="3.40.50.300:FF:000225">
    <property type="entry name" value="Thymidylate kinase"/>
    <property type="match status" value="1"/>
</dbReference>
<evidence type="ECO:0000256" key="6">
    <source>
        <dbReference type="ARBA" id="ARBA00022741"/>
    </source>
</evidence>
<evidence type="ECO:0000256" key="10">
    <source>
        <dbReference type="ARBA" id="ARBA00057735"/>
    </source>
</evidence>
<feature type="domain" description="Thymidylate kinase-like" evidence="12">
    <location>
        <begin position="8"/>
        <end position="195"/>
    </location>
</feature>
<gene>
    <name evidence="11 13" type="primary">tmk</name>
    <name evidence="13" type="ORF">GFC01_10495</name>
</gene>
<keyword evidence="8 11" id="KW-0067">ATP-binding</keyword>
<keyword evidence="14" id="KW-1185">Reference proteome</keyword>
<evidence type="ECO:0000256" key="4">
    <source>
        <dbReference type="ARBA" id="ARBA00022679"/>
    </source>
</evidence>
<dbReference type="InterPro" id="IPR018095">
    <property type="entry name" value="Thymidylate_kin_CS"/>
</dbReference>
<dbReference type="Pfam" id="PF02223">
    <property type="entry name" value="Thymidylate_kin"/>
    <property type="match status" value="1"/>
</dbReference>
<dbReference type="GO" id="GO:0004798">
    <property type="term" value="F:dTMP kinase activity"/>
    <property type="evidence" value="ECO:0007669"/>
    <property type="project" value="UniProtKB-UniRule"/>
</dbReference>
<evidence type="ECO:0000256" key="2">
    <source>
        <dbReference type="ARBA" id="ARBA00012980"/>
    </source>
</evidence>
<evidence type="ECO:0000256" key="9">
    <source>
        <dbReference type="ARBA" id="ARBA00048743"/>
    </source>
</evidence>
<evidence type="ECO:0000256" key="5">
    <source>
        <dbReference type="ARBA" id="ARBA00022727"/>
    </source>
</evidence>
<sequence length="204" mass="22521">MKGFFIVFEGMDGVGKTTQVQLLAESLQKKGWAVTVTREPGGTPAGERIRGLLLDPALAGLTPLAEVLLYAAARAEHVARKIIPHLEAGRVVISDRFVDSTLAYQGYGRGLDLPTLSGINRLAAGSLVPALTVLLDMPVEEALARLPARADRLERESGVFFQRVRRGFLELRLRDPQRYLLLDGRLPPLELHARILRVVEERLK</sequence>
<proteinExistence type="inferred from homology"/>
<dbReference type="Proteomes" id="UP000441717">
    <property type="component" value="Unassembled WGS sequence"/>
</dbReference>
<dbReference type="PROSITE" id="PS01331">
    <property type="entry name" value="THYMIDYLATE_KINASE"/>
    <property type="match status" value="1"/>
</dbReference>
<evidence type="ECO:0000259" key="12">
    <source>
        <dbReference type="Pfam" id="PF02223"/>
    </source>
</evidence>
<protein>
    <recommendedName>
        <fullName evidence="3 11">Thymidylate kinase</fullName>
        <ecNumber evidence="2 11">2.7.4.9</ecNumber>
    </recommendedName>
    <alternativeName>
        <fullName evidence="11">dTMP kinase</fullName>
    </alternativeName>
</protein>
<dbReference type="InterPro" id="IPR027417">
    <property type="entry name" value="P-loop_NTPase"/>
</dbReference>
<dbReference type="GO" id="GO:0005524">
    <property type="term" value="F:ATP binding"/>
    <property type="evidence" value="ECO:0007669"/>
    <property type="project" value="UniProtKB-UniRule"/>
</dbReference>
<dbReference type="RefSeq" id="WP_341473905.1">
    <property type="nucleotide sequence ID" value="NZ_WHYR01000027.1"/>
</dbReference>
<keyword evidence="6 11" id="KW-0547">Nucleotide-binding</keyword>
<dbReference type="GO" id="GO:0006233">
    <property type="term" value="P:dTDP biosynthetic process"/>
    <property type="evidence" value="ECO:0007669"/>
    <property type="project" value="InterPro"/>
</dbReference>
<dbReference type="SUPFAM" id="SSF52540">
    <property type="entry name" value="P-loop containing nucleoside triphosphate hydrolases"/>
    <property type="match status" value="1"/>
</dbReference>
<name>A0A6N7IRK7_9FIRM</name>
<dbReference type="InterPro" id="IPR018094">
    <property type="entry name" value="Thymidylate_kinase"/>
</dbReference>
<keyword evidence="7 11" id="KW-0418">Kinase</keyword>
<evidence type="ECO:0000313" key="13">
    <source>
        <dbReference type="EMBL" id="MQL52682.1"/>
    </source>
</evidence>
<evidence type="ECO:0000256" key="8">
    <source>
        <dbReference type="ARBA" id="ARBA00022840"/>
    </source>
</evidence>
<dbReference type="AlphaFoldDB" id="A0A6N7IRK7"/>
<evidence type="ECO:0000256" key="7">
    <source>
        <dbReference type="ARBA" id="ARBA00022777"/>
    </source>
</evidence>
<evidence type="ECO:0000256" key="11">
    <source>
        <dbReference type="HAMAP-Rule" id="MF_00165"/>
    </source>
</evidence>
<evidence type="ECO:0000313" key="14">
    <source>
        <dbReference type="Proteomes" id="UP000441717"/>
    </source>
</evidence>